<evidence type="ECO:0000313" key="4">
    <source>
        <dbReference type="Proteomes" id="UP000004263"/>
    </source>
</evidence>
<protein>
    <recommendedName>
        <fullName evidence="5">Lipoprotein</fullName>
    </recommendedName>
</protein>
<dbReference type="Proteomes" id="UP000004263">
    <property type="component" value="Unassembled WGS sequence"/>
</dbReference>
<feature type="compositionally biased region" description="Low complexity" evidence="1">
    <location>
        <begin position="247"/>
        <end position="257"/>
    </location>
</feature>
<evidence type="ECO:0000256" key="1">
    <source>
        <dbReference type="SAM" id="MobiDB-lite"/>
    </source>
</evidence>
<feature type="region of interest" description="Disordered" evidence="1">
    <location>
        <begin position="244"/>
        <end position="275"/>
    </location>
</feature>
<gene>
    <name evidence="3" type="ORF">RED65_04240</name>
</gene>
<feature type="compositionally biased region" description="Acidic residues" evidence="1">
    <location>
        <begin position="258"/>
        <end position="275"/>
    </location>
</feature>
<dbReference type="HOGENOM" id="CLU_1010710_0_0_6"/>
<evidence type="ECO:0000313" key="3">
    <source>
        <dbReference type="EMBL" id="EAT12204.1"/>
    </source>
</evidence>
<dbReference type="RefSeq" id="WP_007016300.1">
    <property type="nucleotide sequence ID" value="NZ_AAQH01000009.1"/>
</dbReference>
<reference evidence="3 4" key="1">
    <citation type="submission" date="2006-03" db="EMBL/GenBank/DDBJ databases">
        <authorList>
            <person name="Pinhassi J."/>
            <person name="Pedros-Alio C."/>
            <person name="Ferriera S."/>
            <person name="Johnson J."/>
            <person name="Kravitz S."/>
            <person name="Halpern A."/>
            <person name="Remington K."/>
            <person name="Beeson K."/>
            <person name="Tran B."/>
            <person name="Rogers Y.-H."/>
            <person name="Friedman R."/>
            <person name="Venter J.C."/>
        </authorList>
    </citation>
    <scope>NUCLEOTIDE SEQUENCE [LARGE SCALE GENOMIC DNA]</scope>
    <source>
        <strain evidence="3 4">RED65</strain>
    </source>
</reference>
<comment type="caution">
    <text evidence="3">The sequence shown here is derived from an EMBL/GenBank/DDBJ whole genome shotgun (WGS) entry which is preliminary data.</text>
</comment>
<dbReference type="AlphaFoldDB" id="Q1N1S7"/>
<evidence type="ECO:0000256" key="2">
    <source>
        <dbReference type="SAM" id="SignalP"/>
    </source>
</evidence>
<sequence length="275" mass="29701">MQYLVVLMTFLFLVACGALDDSDDGSSTGTTDLDGLWIGTTSEYVGSTTTATEFDTIVLFNNQNVYLLRTDEAQIGSYEITSNGASDWDLELFPYANPDVDNNFFVGTRNADRFQVDGLFASDTRLVLNYDNTNRRGTAILDLDTAQANDLNVKRVQGEWSTTDSIMYINQEGGFIGNIQGCQWEGSLSENTGSTLNVSIVRRNCSEFNPVVSRPSQGFAVLDGTGSLHFMAEQDNSFLWMKFTPSTAAPTPDTGDGAADDGGDDGGDEAADPAA</sequence>
<proteinExistence type="predicted"/>
<evidence type="ECO:0008006" key="5">
    <source>
        <dbReference type="Google" id="ProtNLM"/>
    </source>
</evidence>
<feature type="chain" id="PRO_5004194744" description="Lipoprotein" evidence="2">
    <location>
        <begin position="21"/>
        <end position="275"/>
    </location>
</feature>
<organism evidence="3 4">
    <name type="scientific">Bermanella marisrubri</name>
    <dbReference type="NCBI Taxonomy" id="207949"/>
    <lineage>
        <taxon>Bacteria</taxon>
        <taxon>Pseudomonadati</taxon>
        <taxon>Pseudomonadota</taxon>
        <taxon>Gammaproteobacteria</taxon>
        <taxon>Oceanospirillales</taxon>
        <taxon>Oceanospirillaceae</taxon>
        <taxon>Bermanella</taxon>
    </lineage>
</organism>
<keyword evidence="2" id="KW-0732">Signal</keyword>
<dbReference type="STRING" id="207949.RED65_04240"/>
<accession>Q1N1S7</accession>
<name>Q1N1S7_9GAMM</name>
<feature type="signal peptide" evidence="2">
    <location>
        <begin position="1"/>
        <end position="20"/>
    </location>
</feature>
<keyword evidence="4" id="KW-1185">Reference proteome</keyword>
<dbReference type="EMBL" id="AAQH01000009">
    <property type="protein sequence ID" value="EAT12204.1"/>
    <property type="molecule type" value="Genomic_DNA"/>
</dbReference>